<evidence type="ECO:0000256" key="1">
    <source>
        <dbReference type="SAM" id="Phobius"/>
    </source>
</evidence>
<dbReference type="Proteomes" id="UP000324575">
    <property type="component" value="Unassembled WGS sequence"/>
</dbReference>
<proteinExistence type="predicted"/>
<sequence>MKKRNRNFINCIISISLSTRIIACFCLCVLLFSGCAIPHYWNADIPIYHASLNSFGDYNVTGKTFYIESGDNNISSNDVEFREYGKYIAESLKLSGATETDDKTKADMCVLVNYSISDESYVETVPLPVWGRTGISSISTTSNTTGSVYGSALKIGNSVYGSAYANSTTNTTTNVTPSYGITGYTSVDRRVNRFRRVLNIYAYDNKQPSTPIMLWKTNLISDGNSSDLREIVPVMAYFAWGEMGKSSGQAKKKSIYINDLFFHCWKLGTLSHATNITLFPNCNSTNVSTNIKIAYVEKVSDKTMVILRKLGCLDYRISPEMYIEYNGQKYRLRGGHNYNRYEIGKKIRNECGIRYFLLEFPPIPSNANSINITENIQNGMEWIGVKLKE</sequence>
<comment type="caution">
    <text evidence="2">The sequence shown here is derived from an EMBL/GenBank/DDBJ whole genome shotgun (WGS) entry which is preliminary data.</text>
</comment>
<evidence type="ECO:0000313" key="3">
    <source>
        <dbReference type="Proteomes" id="UP000324575"/>
    </source>
</evidence>
<dbReference type="AlphaFoldDB" id="A0A5M8P580"/>
<reference evidence="2 3" key="1">
    <citation type="submission" date="2019-03" db="EMBL/GenBank/DDBJ databases">
        <title>Single cell metagenomics reveals metabolic interactions within the superorganism composed of flagellate Streblomastix strix and complex community of Bacteroidetes bacteria on its surface.</title>
        <authorList>
            <person name="Treitli S.C."/>
            <person name="Kolisko M."/>
            <person name="Husnik F."/>
            <person name="Keeling P."/>
            <person name="Hampl V."/>
        </authorList>
    </citation>
    <scope>NUCLEOTIDE SEQUENCE [LARGE SCALE GENOMIC DNA]</scope>
    <source>
        <strain evidence="2">St1</strain>
    </source>
</reference>
<dbReference type="EMBL" id="SNRX01000001">
    <property type="protein sequence ID" value="KAA6303677.1"/>
    <property type="molecule type" value="Genomic_DNA"/>
</dbReference>
<protein>
    <submittedName>
        <fullName evidence="2">Uncharacterized protein</fullName>
    </submittedName>
</protein>
<keyword evidence="1" id="KW-0472">Membrane</keyword>
<dbReference type="PROSITE" id="PS51257">
    <property type="entry name" value="PROKAR_LIPOPROTEIN"/>
    <property type="match status" value="1"/>
</dbReference>
<evidence type="ECO:0000313" key="2">
    <source>
        <dbReference type="EMBL" id="KAA6303677.1"/>
    </source>
</evidence>
<accession>A0A5M8P580</accession>
<keyword evidence="1" id="KW-1133">Transmembrane helix</keyword>
<name>A0A5M8P580_9BACT</name>
<keyword evidence="1" id="KW-0812">Transmembrane</keyword>
<gene>
    <name evidence="2" type="ORF">EZS26_000228</name>
</gene>
<feature type="transmembrane region" description="Helical" evidence="1">
    <location>
        <begin position="21"/>
        <end position="41"/>
    </location>
</feature>
<organism evidence="2 3">
    <name type="scientific">Candidatus Ordinivivax streblomastigis</name>
    <dbReference type="NCBI Taxonomy" id="2540710"/>
    <lineage>
        <taxon>Bacteria</taxon>
        <taxon>Pseudomonadati</taxon>
        <taxon>Bacteroidota</taxon>
        <taxon>Bacteroidia</taxon>
        <taxon>Bacteroidales</taxon>
        <taxon>Candidatus Ordinivivax</taxon>
    </lineage>
</organism>